<dbReference type="Pfam" id="PF26173">
    <property type="entry name" value="NPHP4_SK"/>
    <property type="match status" value="1"/>
</dbReference>
<reference evidence="9 10" key="1">
    <citation type="submission" date="2025-04" db="UniProtKB">
        <authorList>
            <consortium name="RefSeq"/>
        </authorList>
    </citation>
    <scope>IDENTIFICATION</scope>
    <source>
        <tissue evidence="9 10">Gonads</tissue>
    </source>
</reference>
<dbReference type="Pfam" id="PF26190">
    <property type="entry name" value="Ig_NPHP4_1st"/>
    <property type="match status" value="1"/>
</dbReference>
<feature type="domain" description="NPHP4 Ig-like" evidence="7">
    <location>
        <begin position="1114"/>
        <end position="1262"/>
    </location>
</feature>
<evidence type="ECO:0000259" key="5">
    <source>
        <dbReference type="Pfam" id="PF26187"/>
    </source>
</evidence>
<dbReference type="InterPro" id="IPR058764">
    <property type="entry name" value="NPHP4_SK"/>
</dbReference>
<dbReference type="InterPro" id="IPR058687">
    <property type="entry name" value="Ig_NPHP4_1st"/>
</dbReference>
<name>A0A1S3IX50_LINAN</name>
<evidence type="ECO:0000259" key="3">
    <source>
        <dbReference type="Pfam" id="PF26173"/>
    </source>
</evidence>
<gene>
    <name evidence="9 10" type="primary">LOC106168138</name>
</gene>
<feature type="region of interest" description="Disordered" evidence="1">
    <location>
        <begin position="1057"/>
        <end position="1079"/>
    </location>
</feature>
<dbReference type="GO" id="GO:0035869">
    <property type="term" value="C:ciliary transition zone"/>
    <property type="evidence" value="ECO:0007669"/>
    <property type="project" value="TreeGrafter"/>
</dbReference>
<proteinExistence type="predicted"/>
<dbReference type="CDD" id="cd22239">
    <property type="entry name" value="NPHP4"/>
    <property type="match status" value="1"/>
</dbReference>
<evidence type="ECO:0000259" key="2">
    <source>
        <dbReference type="Pfam" id="PF26015"/>
    </source>
</evidence>
<dbReference type="InterPro" id="IPR058686">
    <property type="entry name" value="Ig_NPHP4_3rd"/>
</dbReference>
<dbReference type="GeneID" id="106168138"/>
<evidence type="ECO:0000313" key="10">
    <source>
        <dbReference type="RefSeq" id="XP_013402547.1"/>
    </source>
</evidence>
<feature type="compositionally biased region" description="Low complexity" evidence="1">
    <location>
        <begin position="1057"/>
        <end position="1076"/>
    </location>
</feature>
<dbReference type="OrthoDB" id="313446at2759"/>
<dbReference type="InterPro" id="IPR029775">
    <property type="entry name" value="NPHP4"/>
</dbReference>
<evidence type="ECO:0000259" key="6">
    <source>
        <dbReference type="Pfam" id="PF26189"/>
    </source>
</evidence>
<dbReference type="PANTHER" id="PTHR31043">
    <property type="entry name" value="NEPHROCYSTIN-4"/>
    <property type="match status" value="1"/>
</dbReference>
<dbReference type="GO" id="GO:0090090">
    <property type="term" value="P:negative regulation of canonical Wnt signaling pathway"/>
    <property type="evidence" value="ECO:0007669"/>
    <property type="project" value="InterPro"/>
</dbReference>
<dbReference type="GO" id="GO:0097730">
    <property type="term" value="C:non-motile cilium"/>
    <property type="evidence" value="ECO:0007669"/>
    <property type="project" value="InterPro"/>
</dbReference>
<dbReference type="Proteomes" id="UP000085678">
    <property type="component" value="Unplaced"/>
</dbReference>
<dbReference type="InterPro" id="IPR058765">
    <property type="entry name" value="NPHP4_C2-like"/>
</dbReference>
<accession>A0A1S3IX50</accession>
<organism evidence="8 9">
    <name type="scientific">Lingula anatina</name>
    <name type="common">Brachiopod</name>
    <name type="synonym">Lingula unguis</name>
    <dbReference type="NCBI Taxonomy" id="7574"/>
    <lineage>
        <taxon>Eukaryota</taxon>
        <taxon>Metazoa</taxon>
        <taxon>Spiralia</taxon>
        <taxon>Lophotrochozoa</taxon>
        <taxon>Brachiopoda</taxon>
        <taxon>Linguliformea</taxon>
        <taxon>Lingulata</taxon>
        <taxon>Lingulida</taxon>
        <taxon>Linguloidea</taxon>
        <taxon>Lingulidae</taxon>
        <taxon>Lingula</taxon>
    </lineage>
</organism>
<dbReference type="RefSeq" id="XP_013402546.1">
    <property type="nucleotide sequence ID" value="XM_013547092.1"/>
</dbReference>
<evidence type="ECO:0000259" key="7">
    <source>
        <dbReference type="Pfam" id="PF26190"/>
    </source>
</evidence>
<dbReference type="RefSeq" id="XP_013402547.1">
    <property type="nucleotide sequence ID" value="XM_013547093.1"/>
</dbReference>
<feature type="domain" description="NPHP4 Ig-like" evidence="2">
    <location>
        <begin position="1377"/>
        <end position="1460"/>
    </location>
</feature>
<sequence length="1562" mass="174564">MDDAITKSSTWLTVPSFNETKSHSTSSKKLIRFFEPWRESAEEQLKVAADYLETKRQLQPNFRRYFNAADPQDSAPFELTLRNVQGLEEIDLDEDKKGVHYQLRLSLFDVTYKQFFGRTWIGPESTAKSTGQKFKVNFNQNVYFHTTLNDLSIVLVVELVAVSFDKSGHKRHRSCGWGMVRIFKYEGEMEDTSSGKQGPSQRVDLYHGTPRALLYLEDPIESNELLQLIKGCQLSYSIRTHRALQKVFHLLPENVIVGNNSVVPGIAEGAKDPENPGAGVENLKKPKLLKQVQCYVDKVNIMLYPNVEKFEEELCRLCNEDRINREHRVADGSNVTVSERRLLVGVHNGWCYVQDPQVAHLVPDSQAHKKGATLKRGHQRSASTGSIGSSSCVSLVLRNSIPLDGMVEDPMMSIVFLLEYVVSEPMNAEDRKLSHSMVKSQTHTVAVRWAVWSPFSAGGQQEVTISLIGGPTPMPNEVFMYKGVSLEDSNVKNAPGNLAFNFVVNKKKAEGISGAGSQVSLQYPTSSLVRGHSMESVNTTEDGSTVLQALPTAGLSGRPPLPGRGGKSLLQASSRDVGKIHTPSLQTSAATNDTVIVHQDQSQSRGAGPMSLQVPQGQPYGSPQDMPFNQSQPYPPMQPPYMMAAPYTQGYGMPFAQGPGFVPPYSLPNTYSVEISHLRDPGSARDGTDLQELPFTPVHAPILATTPNTRSGQGLSRAAYARLYTAGFPPILDRFGEAPEVVDPADHVTFDPAKEETDPLVCNEIYLQFLAFAKYYEQEQNTKSNGTVFFTFQFYRFPQVTSERLLLGAQEGDLSQQKEKAPYILQKLEADDTVKKGPPGYQVKYFVDPSFLKPGEAKLFLKHLSQQVLHIDVWDGESLLLIGSCAVDLSHLCRQGRDALQVTYELDVMITEYSEDQGDTGGEGAQGTSVRPVGVNTSLKGRLHLRLANVGHPADKKTKLAETEPALPLKKSRLVVASEGANSSGFLGGSLNAGLAQSHNSGLRKSKVARAQHVTETHRELASVLVTRRDPMTSGVDDTENMDPVKRRKLARMMAIRQLQQQQQQPSSERSLPLSSYKQLKQERTRDLKTIDLYRQQTKQEGILTMLNSAITAQHNIYPSLGTSEFFEFVLRNPYNVQHTITIEWTDPELYVVTDAREWRYFKQLNEVHTPLEEAMFNLQSSSQYPQVFLRPKETLNIPFKYLSYRADHSVQPQGPINPFHAQFQQSSRQEDALATKVVKVYFKTEDNRPISILALNVDPIPHVVDQTFRFHHPEQSFLKKSIRLPPFQMLPGAPIGGAGLQQLFVRCSDNNVICETRPVQTGEPQDVFIKVACGASPQVKKFFLAIYSDPFLSKPLQIWQFFVHSLQRVDATCVEGQTSRFSLILRGTQASRLVKCFSSHPYEMSLEPKDPFMLAANAVHELHVGVRAVNVGSKFMYINVVDIEFHQLVRTWLVNLSCRSPVVSKAFELKLPVGGGKGCNKRISYTNPYPHKKVFHLRTNRSDLLQFKDTRLEIGGGEPHTIGLRFAPAQTPGMTEILIFINDDDDKNEETFCVKAVYMVQ</sequence>
<dbReference type="Pfam" id="PF26189">
    <property type="entry name" value="Ig_NPHP4_2nd"/>
    <property type="match status" value="1"/>
</dbReference>
<feature type="region of interest" description="Disordered" evidence="1">
    <location>
        <begin position="551"/>
        <end position="577"/>
    </location>
</feature>
<dbReference type="KEGG" id="lak:106168138"/>
<feature type="region of interest" description="Disordered" evidence="1">
    <location>
        <begin position="369"/>
        <end position="389"/>
    </location>
</feature>
<dbReference type="GO" id="GO:0036064">
    <property type="term" value="C:ciliary basal body"/>
    <property type="evidence" value="ECO:0007669"/>
    <property type="project" value="TreeGrafter"/>
</dbReference>
<dbReference type="InterPro" id="IPR058688">
    <property type="entry name" value="Ig_NPHP4_2nd"/>
</dbReference>
<evidence type="ECO:0000313" key="8">
    <source>
        <dbReference type="Proteomes" id="UP000085678"/>
    </source>
</evidence>
<dbReference type="Pfam" id="PF26015">
    <property type="entry name" value="Ig_NPH4_3rd"/>
    <property type="match status" value="1"/>
</dbReference>
<feature type="domain" description="NPHP4 C2-like" evidence="4">
    <location>
        <begin position="718"/>
        <end position="952"/>
    </location>
</feature>
<dbReference type="PANTHER" id="PTHR31043:SF3">
    <property type="entry name" value="NEPHROCYSTIN-4"/>
    <property type="match status" value="1"/>
</dbReference>
<feature type="domain" description="NPHP4 SK-like" evidence="3">
    <location>
        <begin position="1042"/>
        <end position="1110"/>
    </location>
</feature>
<evidence type="ECO:0000313" key="9">
    <source>
        <dbReference type="RefSeq" id="XP_013402546.1"/>
    </source>
</evidence>
<feature type="domain" description="NPHP4 Ig-like" evidence="5">
    <location>
        <begin position="1465"/>
        <end position="1559"/>
    </location>
</feature>
<evidence type="ECO:0000256" key="1">
    <source>
        <dbReference type="SAM" id="MobiDB-lite"/>
    </source>
</evidence>
<dbReference type="Pfam" id="PF26187">
    <property type="entry name" value="Ig_NPHP4_4th"/>
    <property type="match status" value="1"/>
</dbReference>
<keyword evidence="8" id="KW-1185">Reference proteome</keyword>
<evidence type="ECO:0000259" key="4">
    <source>
        <dbReference type="Pfam" id="PF26186"/>
    </source>
</evidence>
<dbReference type="GO" id="GO:1904491">
    <property type="term" value="P:protein localization to ciliary transition zone"/>
    <property type="evidence" value="ECO:0007669"/>
    <property type="project" value="TreeGrafter"/>
</dbReference>
<feature type="domain" description="NPHP4 Ig-like" evidence="6">
    <location>
        <begin position="1269"/>
        <end position="1365"/>
    </location>
</feature>
<feature type="compositionally biased region" description="Basic residues" evidence="1">
    <location>
        <begin position="369"/>
        <end position="379"/>
    </location>
</feature>
<protein>
    <submittedName>
        <fullName evidence="9 10">Nephrocystin-4 isoform X1</fullName>
    </submittedName>
</protein>
<dbReference type="STRING" id="7574.A0A1S3IX50"/>
<dbReference type="GO" id="GO:0097546">
    <property type="term" value="C:ciliary base"/>
    <property type="evidence" value="ECO:0007669"/>
    <property type="project" value="TreeGrafter"/>
</dbReference>
<dbReference type="Pfam" id="PF26186">
    <property type="entry name" value="NPHP4_C2_3rd"/>
    <property type="match status" value="1"/>
</dbReference>
<dbReference type="InterPro" id="IPR058685">
    <property type="entry name" value="Ig_NPHP4_4th"/>
</dbReference>